<accession>A0A699ZU79</accession>
<organism evidence="2 3">
    <name type="scientific">Haematococcus lacustris</name>
    <name type="common">Green alga</name>
    <name type="synonym">Haematococcus pluvialis</name>
    <dbReference type="NCBI Taxonomy" id="44745"/>
    <lineage>
        <taxon>Eukaryota</taxon>
        <taxon>Viridiplantae</taxon>
        <taxon>Chlorophyta</taxon>
        <taxon>core chlorophytes</taxon>
        <taxon>Chlorophyceae</taxon>
        <taxon>CS clade</taxon>
        <taxon>Chlamydomonadales</taxon>
        <taxon>Haematococcaceae</taxon>
        <taxon>Haematococcus</taxon>
    </lineage>
</organism>
<evidence type="ECO:0000313" key="3">
    <source>
        <dbReference type="Proteomes" id="UP000485058"/>
    </source>
</evidence>
<protein>
    <submittedName>
        <fullName evidence="2">Uncharacterized protein</fullName>
    </submittedName>
</protein>
<evidence type="ECO:0000256" key="1">
    <source>
        <dbReference type="SAM" id="MobiDB-lite"/>
    </source>
</evidence>
<comment type="caution">
    <text evidence="2">The sequence shown here is derived from an EMBL/GenBank/DDBJ whole genome shotgun (WGS) entry which is preliminary data.</text>
</comment>
<reference evidence="2 3" key="1">
    <citation type="submission" date="2020-02" db="EMBL/GenBank/DDBJ databases">
        <title>Draft genome sequence of Haematococcus lacustris strain NIES-144.</title>
        <authorList>
            <person name="Morimoto D."/>
            <person name="Nakagawa S."/>
            <person name="Yoshida T."/>
            <person name="Sawayama S."/>
        </authorList>
    </citation>
    <scope>NUCLEOTIDE SEQUENCE [LARGE SCALE GENOMIC DNA]</scope>
    <source>
        <strain evidence="2 3">NIES-144</strain>
    </source>
</reference>
<proteinExistence type="predicted"/>
<sequence length="34" mass="3141">MMAVPAARGGAMAAPGGAATPAPLVDDAPSEAAF</sequence>
<feature type="region of interest" description="Disordered" evidence="1">
    <location>
        <begin position="1"/>
        <end position="34"/>
    </location>
</feature>
<name>A0A699ZU79_HAELA</name>
<feature type="compositionally biased region" description="Low complexity" evidence="1">
    <location>
        <begin position="1"/>
        <end position="23"/>
    </location>
</feature>
<dbReference type="Proteomes" id="UP000485058">
    <property type="component" value="Unassembled WGS sequence"/>
</dbReference>
<dbReference type="EMBL" id="BLLF01003072">
    <property type="protein sequence ID" value="GFH26253.1"/>
    <property type="molecule type" value="Genomic_DNA"/>
</dbReference>
<evidence type="ECO:0000313" key="2">
    <source>
        <dbReference type="EMBL" id="GFH26253.1"/>
    </source>
</evidence>
<gene>
    <name evidence="2" type="ORF">HaLaN_24371</name>
</gene>
<dbReference type="AlphaFoldDB" id="A0A699ZU79"/>
<keyword evidence="3" id="KW-1185">Reference proteome</keyword>